<dbReference type="Proteomes" id="UP001642464">
    <property type="component" value="Unassembled WGS sequence"/>
</dbReference>
<keyword evidence="4" id="KW-1185">Reference proteome</keyword>
<evidence type="ECO:0000313" key="4">
    <source>
        <dbReference type="Proteomes" id="UP001642464"/>
    </source>
</evidence>
<evidence type="ECO:0000313" key="2">
    <source>
        <dbReference type="EMBL" id="CAK8992397.1"/>
    </source>
</evidence>
<dbReference type="EMBL" id="CAXAMM010001558">
    <property type="protein sequence ID" value="CAK8992397.1"/>
    <property type="molecule type" value="Genomic_DNA"/>
</dbReference>
<gene>
    <name evidence="3" type="ORF">SCF082_LOCUS23613</name>
    <name evidence="2" type="ORF">SCF082_LOCUS3078</name>
</gene>
<feature type="non-terminal residue" evidence="2">
    <location>
        <position position="1"/>
    </location>
</feature>
<reference evidence="2 4" key="1">
    <citation type="submission" date="2024-02" db="EMBL/GenBank/DDBJ databases">
        <authorList>
            <person name="Chen Y."/>
            <person name="Shah S."/>
            <person name="Dougan E. K."/>
            <person name="Thang M."/>
            <person name="Chan C."/>
        </authorList>
    </citation>
    <scope>NUCLEOTIDE SEQUENCE [LARGE SCALE GENOMIC DNA]</scope>
</reference>
<sequence>AKVDVEKDPTIEEEEESRRAEDSDLLSLGLGPEHVKRLHDELVRLLELAEK</sequence>
<evidence type="ECO:0000313" key="3">
    <source>
        <dbReference type="EMBL" id="CAK9040700.1"/>
    </source>
</evidence>
<accession>A0ABP0HQB2</accession>
<feature type="region of interest" description="Disordered" evidence="1">
    <location>
        <begin position="1"/>
        <end position="31"/>
    </location>
</feature>
<organism evidence="2 4">
    <name type="scientific">Durusdinium trenchii</name>
    <dbReference type="NCBI Taxonomy" id="1381693"/>
    <lineage>
        <taxon>Eukaryota</taxon>
        <taxon>Sar</taxon>
        <taxon>Alveolata</taxon>
        <taxon>Dinophyceae</taxon>
        <taxon>Suessiales</taxon>
        <taxon>Symbiodiniaceae</taxon>
        <taxon>Durusdinium</taxon>
    </lineage>
</organism>
<evidence type="ECO:0000256" key="1">
    <source>
        <dbReference type="SAM" id="MobiDB-lite"/>
    </source>
</evidence>
<name>A0ABP0HQB2_9DINO</name>
<proteinExistence type="predicted"/>
<feature type="non-terminal residue" evidence="2">
    <location>
        <position position="51"/>
    </location>
</feature>
<protein>
    <submittedName>
        <fullName evidence="2">Uncharacterized protein</fullName>
    </submittedName>
</protein>
<comment type="caution">
    <text evidence="2">The sequence shown here is derived from an EMBL/GenBank/DDBJ whole genome shotgun (WGS) entry which is preliminary data.</text>
</comment>
<dbReference type="EMBL" id="CAXAMM010017236">
    <property type="protein sequence ID" value="CAK9040700.1"/>
    <property type="molecule type" value="Genomic_DNA"/>
</dbReference>
<feature type="compositionally biased region" description="Basic and acidic residues" evidence="1">
    <location>
        <begin position="1"/>
        <end position="22"/>
    </location>
</feature>